<accession>A0A6L5QI63</accession>
<dbReference type="AlphaFoldDB" id="A0A6L5QI63"/>
<dbReference type="Proteomes" id="UP000481037">
    <property type="component" value="Unassembled WGS sequence"/>
</dbReference>
<evidence type="ECO:0000313" key="2">
    <source>
        <dbReference type="Proteomes" id="UP000481037"/>
    </source>
</evidence>
<dbReference type="EMBL" id="WKJM01000013">
    <property type="protein sequence ID" value="MRX09503.1"/>
    <property type="molecule type" value="Genomic_DNA"/>
</dbReference>
<dbReference type="InterPro" id="IPR014710">
    <property type="entry name" value="RmlC-like_jellyroll"/>
</dbReference>
<gene>
    <name evidence="1" type="ORF">GJ697_16815</name>
</gene>
<dbReference type="InterPro" id="IPR011051">
    <property type="entry name" value="RmlC_Cupin_sf"/>
</dbReference>
<keyword evidence="2" id="KW-1185">Reference proteome</keyword>
<name>A0A6L5QI63_9BURK</name>
<dbReference type="RefSeq" id="WP_154366143.1">
    <property type="nucleotide sequence ID" value="NZ_WKJM01000013.1"/>
</dbReference>
<sequence length="111" mass="12061">MQVFKQDDMIRGWFVGDFTPTALATQAAEVGVKSYAAGMSEARHYHKIATEITMIQSGRVTMNGVEYRTGDIIVIAPNESTDFNVLEDTVTVVVKVPGAINDKYLGDATAC</sequence>
<proteinExistence type="predicted"/>
<protein>
    <recommendedName>
        <fullName evidence="3">Cupin domain-containing protein</fullName>
    </recommendedName>
</protein>
<comment type="caution">
    <text evidence="1">The sequence shown here is derived from an EMBL/GenBank/DDBJ whole genome shotgun (WGS) entry which is preliminary data.</text>
</comment>
<evidence type="ECO:0008006" key="3">
    <source>
        <dbReference type="Google" id="ProtNLM"/>
    </source>
</evidence>
<organism evidence="1 2">
    <name type="scientific">Duganella alba</name>
    <dbReference type="NCBI Taxonomy" id="2666081"/>
    <lineage>
        <taxon>Bacteria</taxon>
        <taxon>Pseudomonadati</taxon>
        <taxon>Pseudomonadota</taxon>
        <taxon>Betaproteobacteria</taxon>
        <taxon>Burkholderiales</taxon>
        <taxon>Oxalobacteraceae</taxon>
        <taxon>Telluria group</taxon>
        <taxon>Duganella</taxon>
    </lineage>
</organism>
<dbReference type="CDD" id="cd02208">
    <property type="entry name" value="cupin_RmlC-like"/>
    <property type="match status" value="1"/>
</dbReference>
<reference evidence="1 2" key="1">
    <citation type="submission" date="2019-11" db="EMBL/GenBank/DDBJ databases">
        <title>Novel species isolated from a subtropical stream in China.</title>
        <authorList>
            <person name="Lu H."/>
        </authorList>
    </citation>
    <scope>NUCLEOTIDE SEQUENCE [LARGE SCALE GENOMIC DNA]</scope>
    <source>
        <strain evidence="1 2">FT25W</strain>
    </source>
</reference>
<dbReference type="Gene3D" id="2.60.120.10">
    <property type="entry name" value="Jelly Rolls"/>
    <property type="match status" value="1"/>
</dbReference>
<evidence type="ECO:0000313" key="1">
    <source>
        <dbReference type="EMBL" id="MRX09503.1"/>
    </source>
</evidence>
<dbReference type="SUPFAM" id="SSF51182">
    <property type="entry name" value="RmlC-like cupins"/>
    <property type="match status" value="1"/>
</dbReference>